<sequence length="1284" mass="138077">MLPLTEAQTGIWFAAAADPANPVFNCAEYVEITGPLDETLFVRAVAGTLSCAEQLTVTMVERDGRPWQLPGSAPRLMPEVVELPPGGDALAWMRADLAKPVDLFGPGLVSSVLLRTGEREHVWYLRIHHLLADGFAFGLLSRQVARAYQALLAGIEIPSPRFGSLSGVRADEDAYLDSPAYREDRAFWLDCFGDRPEITGLTEETSRGVYRFRRQHGRLSEAAVRGLASLGKRTAGNWVEPVLGLSALYAHRMTGSRDVVLGVPMMCRTGSALRVPTTVVNVLPLRLELTPGTTLDELTAQVRARMADLRRHQRYRCEYLRRELGLVDGRLFSVQVNLKPFPAELRFGVAGGRVRYLAAGPVDDAELVVHGSAGGGELGVDLDVNPQLYDEDTAREHHERIAALLESVGRGGAQVAVLPLARHRVLTRAEEDTVRAQGTGEVPEVSAKSLAQLLAEAAARRPDAPALRFPETDTTLTYRELFDRADRLAGVLAEHGAGSGTVVAVIAPRSVELVVALLAVLRSGAAYLPVDADYPADRVAFMLEDASPVCVLATSDTSVRPHGTLVLDEEFFGALTAGPYQGDWPAADDAAYLIYTSGSTGRPKGVLVPHRGIVNRLAWMQAEYRLTAEDRVLQKTSSSFDVSVWEFFWPLLENATLVLAHPEGHRDPAYLAGLIVDEGITTTHFVPSMLQVFLAEPAAARCTGLRRVLCSGEALPVDLARRFREILGVPLHNLYGPTEASVDVTSWPADPTDGDSSVPIGVPVWHTRLYVLDGSLAPVPPNTAGELYLAGVQLALGYLGRYGLSSGRFVADPFGPPGSRMYRTGDLARLRPDGAVEYLGRNDSQVKIRGFRVEPGEVRAALEAQPEVARAAVVARAGTLVGYVVPEPEARCEPARLRDRLAAELPAHLVPSLLVPLPGLPLSPNGKLDVSALPEAGPEQGVATVAESPAEEVLCRLMADVLGAHTVDVHESFFALGGHSLLAANLVQRIRETFGVPLSLGDLFTAPTVAGLAARLRGESRDRSLDVLLPLRAHGGKPPLFCVHPAGGIGWAYAGLLGALPPDQPVYAVQARGLAGDTPLATDLASMAADYVKVLREVAPDGPYLLVGWSVGGVIAQEMAAELEAQGARVGLVALLDAYPSEQWRDVPPPSGQDALLALLYMAGHEQAALGGAEPTRASVIEVLRRHGSALSTLRDRTLSAVIDIVANNARLMREHRHRRFSGDLLFFAARASRERDGLRREAWLPHLGGELIAHELDCTHPQLVQPGPLAEIAERLAAVAETL</sequence>
<dbReference type="InterPro" id="IPR006162">
    <property type="entry name" value="Ppantetheine_attach_site"/>
</dbReference>
<dbReference type="InterPro" id="IPR045851">
    <property type="entry name" value="AMP-bd_C_sf"/>
</dbReference>
<dbReference type="InterPro" id="IPR001031">
    <property type="entry name" value="Thioesterase"/>
</dbReference>
<dbReference type="PROSITE" id="PS50075">
    <property type="entry name" value="CARRIER"/>
    <property type="match status" value="1"/>
</dbReference>
<dbReference type="Pfam" id="PF00501">
    <property type="entry name" value="AMP-binding"/>
    <property type="match status" value="1"/>
</dbReference>
<dbReference type="PROSITE" id="PS00455">
    <property type="entry name" value="AMP_BINDING"/>
    <property type="match status" value="1"/>
</dbReference>
<dbReference type="InterPro" id="IPR020802">
    <property type="entry name" value="TesA-like"/>
</dbReference>
<dbReference type="EMBL" id="BAAAZN010000034">
    <property type="protein sequence ID" value="GAA3587050.1"/>
    <property type="molecule type" value="Genomic_DNA"/>
</dbReference>
<dbReference type="SMART" id="SM00823">
    <property type="entry name" value="PKS_PP"/>
    <property type="match status" value="1"/>
</dbReference>
<keyword evidence="6" id="KW-1185">Reference proteome</keyword>
<dbReference type="SUPFAM" id="SSF53474">
    <property type="entry name" value="alpha/beta-Hydrolases"/>
    <property type="match status" value="1"/>
</dbReference>
<evidence type="ECO:0000259" key="4">
    <source>
        <dbReference type="PROSITE" id="PS50075"/>
    </source>
</evidence>
<dbReference type="Gene3D" id="3.30.559.10">
    <property type="entry name" value="Chloramphenicol acetyltransferase-like domain"/>
    <property type="match status" value="1"/>
</dbReference>
<dbReference type="SUPFAM" id="SSF47336">
    <property type="entry name" value="ACP-like"/>
    <property type="match status" value="1"/>
</dbReference>
<dbReference type="InterPro" id="IPR000873">
    <property type="entry name" value="AMP-dep_synth/lig_dom"/>
</dbReference>
<dbReference type="PANTHER" id="PTHR45527:SF1">
    <property type="entry name" value="FATTY ACID SYNTHASE"/>
    <property type="match status" value="1"/>
</dbReference>
<dbReference type="InterPro" id="IPR036736">
    <property type="entry name" value="ACP-like_sf"/>
</dbReference>
<dbReference type="Gene3D" id="2.30.38.10">
    <property type="entry name" value="Luciferase, Domain 3"/>
    <property type="match status" value="1"/>
</dbReference>
<dbReference type="RefSeq" id="WP_344869258.1">
    <property type="nucleotide sequence ID" value="NZ_BAAAZN010000034.1"/>
</dbReference>
<keyword evidence="2" id="KW-0596">Phosphopantetheine</keyword>
<comment type="cofactor">
    <cofactor evidence="1">
        <name>pantetheine 4'-phosphate</name>
        <dbReference type="ChEBI" id="CHEBI:47942"/>
    </cofactor>
</comment>
<dbReference type="InterPro" id="IPR020806">
    <property type="entry name" value="PKS_PP-bd"/>
</dbReference>
<dbReference type="CDD" id="cd17646">
    <property type="entry name" value="A_NRPS_AB3403-like"/>
    <property type="match status" value="1"/>
</dbReference>
<organism evidence="5 6">
    <name type="scientific">Amycolatopsis ultiminotia</name>
    <dbReference type="NCBI Taxonomy" id="543629"/>
    <lineage>
        <taxon>Bacteria</taxon>
        <taxon>Bacillati</taxon>
        <taxon>Actinomycetota</taxon>
        <taxon>Actinomycetes</taxon>
        <taxon>Pseudonocardiales</taxon>
        <taxon>Pseudonocardiaceae</taxon>
        <taxon>Amycolatopsis</taxon>
    </lineage>
</organism>
<proteinExistence type="predicted"/>
<dbReference type="InterPro" id="IPR009081">
    <property type="entry name" value="PP-bd_ACP"/>
</dbReference>
<dbReference type="PANTHER" id="PTHR45527">
    <property type="entry name" value="NONRIBOSOMAL PEPTIDE SYNTHETASE"/>
    <property type="match status" value="1"/>
</dbReference>
<evidence type="ECO:0000256" key="2">
    <source>
        <dbReference type="ARBA" id="ARBA00022450"/>
    </source>
</evidence>
<dbReference type="SMART" id="SM00824">
    <property type="entry name" value="PKS_TE"/>
    <property type="match status" value="1"/>
</dbReference>
<feature type="domain" description="Carrier" evidence="4">
    <location>
        <begin position="945"/>
        <end position="1020"/>
    </location>
</feature>
<evidence type="ECO:0000256" key="1">
    <source>
        <dbReference type="ARBA" id="ARBA00001957"/>
    </source>
</evidence>
<dbReference type="Gene3D" id="3.40.50.980">
    <property type="match status" value="2"/>
</dbReference>
<dbReference type="NCBIfam" id="TIGR01733">
    <property type="entry name" value="AA-adenyl-dom"/>
    <property type="match status" value="1"/>
</dbReference>
<evidence type="ECO:0000256" key="3">
    <source>
        <dbReference type="ARBA" id="ARBA00022553"/>
    </source>
</evidence>
<dbReference type="Proteomes" id="UP001500689">
    <property type="component" value="Unassembled WGS sequence"/>
</dbReference>
<reference evidence="6" key="1">
    <citation type="journal article" date="2019" name="Int. J. Syst. Evol. Microbiol.">
        <title>The Global Catalogue of Microorganisms (GCM) 10K type strain sequencing project: providing services to taxonomists for standard genome sequencing and annotation.</title>
        <authorList>
            <consortium name="The Broad Institute Genomics Platform"/>
            <consortium name="The Broad Institute Genome Sequencing Center for Infectious Disease"/>
            <person name="Wu L."/>
            <person name="Ma J."/>
        </authorList>
    </citation>
    <scope>NUCLEOTIDE SEQUENCE [LARGE SCALE GENOMIC DNA]</scope>
    <source>
        <strain evidence="6">JCM 16898</strain>
    </source>
</reference>
<dbReference type="Gene3D" id="3.30.559.30">
    <property type="entry name" value="Nonribosomal peptide synthetase, condensation domain"/>
    <property type="match status" value="1"/>
</dbReference>
<dbReference type="InterPro" id="IPR029058">
    <property type="entry name" value="AB_hydrolase_fold"/>
</dbReference>
<dbReference type="InterPro" id="IPR025110">
    <property type="entry name" value="AMP-bd_C"/>
</dbReference>
<protein>
    <submittedName>
        <fullName evidence="5">Enterobactin non-ribosomal peptide synthetase EntF</fullName>
    </submittedName>
</protein>
<dbReference type="Pfam" id="PF00550">
    <property type="entry name" value="PP-binding"/>
    <property type="match status" value="1"/>
</dbReference>
<dbReference type="Pfam" id="PF13193">
    <property type="entry name" value="AMP-binding_C"/>
    <property type="match status" value="1"/>
</dbReference>
<dbReference type="SUPFAM" id="SSF52777">
    <property type="entry name" value="CoA-dependent acyltransferases"/>
    <property type="match status" value="2"/>
</dbReference>
<dbReference type="Gene3D" id="3.30.300.30">
    <property type="match status" value="1"/>
</dbReference>
<keyword evidence="3" id="KW-0597">Phosphoprotein</keyword>
<dbReference type="Gene3D" id="3.40.50.1820">
    <property type="entry name" value="alpha/beta hydrolase"/>
    <property type="match status" value="1"/>
</dbReference>
<dbReference type="PROSITE" id="PS00012">
    <property type="entry name" value="PHOSPHOPANTETHEINE"/>
    <property type="match status" value="1"/>
</dbReference>
<dbReference type="Pfam" id="PF00975">
    <property type="entry name" value="Thioesterase"/>
    <property type="match status" value="1"/>
</dbReference>
<dbReference type="Pfam" id="PF00668">
    <property type="entry name" value="Condensation"/>
    <property type="match status" value="1"/>
</dbReference>
<comment type="caution">
    <text evidence="5">The sequence shown here is derived from an EMBL/GenBank/DDBJ whole genome shotgun (WGS) entry which is preliminary data.</text>
</comment>
<dbReference type="SUPFAM" id="SSF56801">
    <property type="entry name" value="Acetyl-CoA synthetase-like"/>
    <property type="match status" value="1"/>
</dbReference>
<evidence type="ECO:0000313" key="5">
    <source>
        <dbReference type="EMBL" id="GAA3587050.1"/>
    </source>
</evidence>
<accession>A0ABP6YSY1</accession>
<dbReference type="InterPro" id="IPR023213">
    <property type="entry name" value="CAT-like_dom_sf"/>
</dbReference>
<evidence type="ECO:0000313" key="6">
    <source>
        <dbReference type="Proteomes" id="UP001500689"/>
    </source>
</evidence>
<dbReference type="InterPro" id="IPR001242">
    <property type="entry name" value="Condensation_dom"/>
</dbReference>
<gene>
    <name evidence="5" type="primary">entF</name>
    <name evidence="5" type="ORF">GCM10022222_84700</name>
</gene>
<name>A0ABP6YSY1_9PSEU</name>
<dbReference type="InterPro" id="IPR010071">
    <property type="entry name" value="AA_adenyl_dom"/>
</dbReference>
<dbReference type="InterPro" id="IPR020845">
    <property type="entry name" value="AMP-binding_CS"/>
</dbReference>